<dbReference type="KEGG" id="opa:HPODL_05127"/>
<gene>
    <name evidence="10" type="ORF">HPODL_05127</name>
</gene>
<comment type="function">
    <text evidence="1 8">Involved in nucleolar integrity and required for processing of the pre-rRNA for the 60S ribosome subunit.</text>
</comment>
<evidence type="ECO:0000256" key="5">
    <source>
        <dbReference type="ARBA" id="ARBA00022552"/>
    </source>
</evidence>
<dbReference type="AlphaFoldDB" id="W1QJJ6"/>
<dbReference type="Pfam" id="PF03879">
    <property type="entry name" value="Cgr1"/>
    <property type="match status" value="1"/>
</dbReference>
<reference evidence="10 11" key="1">
    <citation type="journal article" date="2013" name="BMC Genomics">
        <title>Genome sequence and analysis of methylotrophic yeast Hansenula polymorpha DL1.</title>
        <authorList>
            <person name="Ravin N.V."/>
            <person name="Eldarov M.A."/>
            <person name="Kadnikov V.V."/>
            <person name="Beletsky A.V."/>
            <person name="Schneider J."/>
            <person name="Mardanova E.S."/>
            <person name="Smekalova E.M."/>
            <person name="Zvereva M.I."/>
            <person name="Dontsova O.A."/>
            <person name="Mardanov A.V."/>
            <person name="Skryabin K.G."/>
        </authorList>
    </citation>
    <scope>NUCLEOTIDE SEQUENCE [LARGE SCALE GENOMIC DNA]</scope>
    <source>
        <strain evidence="11">ATCC 26012 / BCRC 20466 / JCM 22074 / NRRL Y-7560 / DL-1</strain>
    </source>
</reference>
<feature type="region of interest" description="Disordered" evidence="9">
    <location>
        <begin position="1"/>
        <end position="25"/>
    </location>
</feature>
<feature type="compositionally biased region" description="Basic and acidic residues" evidence="9">
    <location>
        <begin position="14"/>
        <end position="25"/>
    </location>
</feature>
<dbReference type="InterPro" id="IPR005579">
    <property type="entry name" value="Cgr1-like"/>
</dbReference>
<feature type="coiled-coil region" evidence="8">
    <location>
        <begin position="47"/>
        <end position="89"/>
    </location>
</feature>
<comment type="subcellular location">
    <subcellularLocation>
        <location evidence="2 8">Nucleus</location>
        <location evidence="2 8">Nucleolus</location>
    </subcellularLocation>
</comment>
<evidence type="ECO:0000256" key="6">
    <source>
        <dbReference type="ARBA" id="ARBA00023054"/>
    </source>
</evidence>
<dbReference type="EMBL" id="AEOI02000004">
    <property type="protein sequence ID" value="ESX02022.1"/>
    <property type="molecule type" value="Genomic_DNA"/>
</dbReference>
<keyword evidence="11" id="KW-1185">Reference proteome</keyword>
<dbReference type="GeneID" id="25774550"/>
<evidence type="ECO:0000256" key="2">
    <source>
        <dbReference type="ARBA" id="ARBA00004604"/>
    </source>
</evidence>
<name>W1QJJ6_OGAPD</name>
<comment type="caution">
    <text evidence="10">The sequence shown here is derived from an EMBL/GenBank/DDBJ whole genome shotgun (WGS) entry which is preliminary data.</text>
</comment>
<evidence type="ECO:0000256" key="7">
    <source>
        <dbReference type="ARBA" id="ARBA00023242"/>
    </source>
</evidence>
<dbReference type="OMA" id="NGKQWHD"/>
<dbReference type="RefSeq" id="XP_013936608.1">
    <property type="nucleotide sequence ID" value="XM_014081133.1"/>
</dbReference>
<proteinExistence type="inferred from homology"/>
<dbReference type="Proteomes" id="UP000008673">
    <property type="component" value="Unassembled WGS sequence"/>
</dbReference>
<evidence type="ECO:0000313" key="11">
    <source>
        <dbReference type="Proteomes" id="UP000008673"/>
    </source>
</evidence>
<dbReference type="OrthoDB" id="3942380at2759"/>
<dbReference type="GO" id="GO:0006364">
    <property type="term" value="P:rRNA processing"/>
    <property type="evidence" value="ECO:0007669"/>
    <property type="project" value="UniProtKB-UniRule"/>
</dbReference>
<dbReference type="eggNOG" id="ENOG502S7VB">
    <property type="taxonomic scope" value="Eukaryota"/>
</dbReference>
<dbReference type="GO" id="GO:0005730">
    <property type="term" value="C:nucleolus"/>
    <property type="evidence" value="ECO:0007669"/>
    <property type="project" value="UniProtKB-SubCell"/>
</dbReference>
<keyword evidence="4 8" id="KW-0690">Ribosome biogenesis</keyword>
<evidence type="ECO:0000256" key="4">
    <source>
        <dbReference type="ARBA" id="ARBA00022517"/>
    </source>
</evidence>
<keyword evidence="7 8" id="KW-0539">Nucleus</keyword>
<dbReference type="HOGENOM" id="CLU_125051_0_1_1"/>
<evidence type="ECO:0000256" key="3">
    <source>
        <dbReference type="ARBA" id="ARBA00007869"/>
    </source>
</evidence>
<dbReference type="STRING" id="871575.W1QJJ6"/>
<sequence length="120" mass="14419">MTKDTEGSTLLAKDPGRGPRVSGKDWKVEKKAFRLKANGMHRSWEKKQEQRLKDEQLKAKLKELQEAKEAEKRAKIERIKERRAKKEEKERYERLAAVMHAKKVERLKRREKRNKLLKER</sequence>
<evidence type="ECO:0000313" key="10">
    <source>
        <dbReference type="EMBL" id="ESX02022.1"/>
    </source>
</evidence>
<keyword evidence="5 8" id="KW-0698">rRNA processing</keyword>
<evidence type="ECO:0000256" key="1">
    <source>
        <dbReference type="ARBA" id="ARBA00004090"/>
    </source>
</evidence>
<evidence type="ECO:0000256" key="9">
    <source>
        <dbReference type="SAM" id="MobiDB-lite"/>
    </source>
</evidence>
<keyword evidence="6 8" id="KW-0175">Coiled coil</keyword>
<organism evidence="10 11">
    <name type="scientific">Ogataea parapolymorpha (strain ATCC 26012 / BCRC 20466 / JCM 22074 / NRRL Y-7560 / DL-1)</name>
    <name type="common">Yeast</name>
    <name type="synonym">Hansenula polymorpha</name>
    <dbReference type="NCBI Taxonomy" id="871575"/>
    <lineage>
        <taxon>Eukaryota</taxon>
        <taxon>Fungi</taxon>
        <taxon>Dikarya</taxon>
        <taxon>Ascomycota</taxon>
        <taxon>Saccharomycotina</taxon>
        <taxon>Pichiomycetes</taxon>
        <taxon>Pichiales</taxon>
        <taxon>Pichiaceae</taxon>
        <taxon>Ogataea</taxon>
    </lineage>
</organism>
<protein>
    <recommendedName>
        <fullName evidence="8">rRNA-processing protein</fullName>
    </recommendedName>
</protein>
<accession>W1QJJ6</accession>
<evidence type="ECO:0000256" key="8">
    <source>
        <dbReference type="RuleBase" id="RU363084"/>
    </source>
</evidence>
<comment type="similarity">
    <text evidence="3 8">Belongs to the CGR1 family.</text>
</comment>